<evidence type="ECO:0000256" key="1">
    <source>
        <dbReference type="SAM" id="MobiDB-lite"/>
    </source>
</evidence>
<sequence length="455" mass="51019">MHHQSTSRNQRPKGFSAKQAFLFALLLAVCIWLLYQLNHSHDKRKDYGASIRSKLSEEHGAMILGRRGNAGWPSTGGESDSLDRDLVGEGELKEHGSARDDDLDRNIEEKTEEVSYYKDNGYGHGNVASHGEKKDEKDLEQQFEESQSNEDNNSDTQVREVELMSFVKDRYKEEDSHESAKGSMPDHDEQGDGKSTEKQVKEPQNAEKNHSSTLIQDKNQAVKENDEDKGAAKIEEKTVVQPGGMVNAAVSSQSDMEDGVHGFHDETGVPQEIFEIIESLPKESSDQLTEPAHQMAHEQQAKWNGKACAELAAVRAEQVWPFLEDFFGLNKWFPTLTTCLPVEGMSGQPGCVRYCAGFKTPVTNSDETENWTKQKLLSIDPTEMTFSYSIIDGNVGFNSYVSTVKVVQREDGCKIEWYYEVEPVEGWALKDLDSFIGTGLQVMAKRMEEALHPSI</sequence>
<dbReference type="InterPro" id="IPR019587">
    <property type="entry name" value="Polyketide_cyclase/dehydratase"/>
</dbReference>
<dbReference type="AlphaFoldDB" id="A0A5J4ZZP1"/>
<reference evidence="3 4" key="1">
    <citation type="submission" date="2019-09" db="EMBL/GenBank/DDBJ databases">
        <title>A chromosome-level genome assembly of the Chinese tupelo Nyssa sinensis.</title>
        <authorList>
            <person name="Yang X."/>
            <person name="Kang M."/>
            <person name="Yang Y."/>
            <person name="Xiong H."/>
            <person name="Wang M."/>
            <person name="Zhang Z."/>
            <person name="Wang Z."/>
            <person name="Wu H."/>
            <person name="Ma T."/>
            <person name="Liu J."/>
            <person name="Xi Z."/>
        </authorList>
    </citation>
    <scope>NUCLEOTIDE SEQUENCE [LARGE SCALE GENOMIC DNA]</scope>
    <source>
        <strain evidence="3">J267</strain>
        <tissue evidence="3">Leaf</tissue>
    </source>
</reference>
<proteinExistence type="predicted"/>
<dbReference type="PANTHER" id="PTHR33789:SF3">
    <property type="entry name" value="LACHRYMATORY-FACTOR SYNTHASE-LIKE"/>
    <property type="match status" value="1"/>
</dbReference>
<dbReference type="PANTHER" id="PTHR33789">
    <property type="entry name" value="LACHRYMATORY-FACTOR SYNTHASE"/>
    <property type="match status" value="1"/>
</dbReference>
<keyword evidence="2" id="KW-0812">Transmembrane</keyword>
<evidence type="ECO:0000313" key="4">
    <source>
        <dbReference type="Proteomes" id="UP000325577"/>
    </source>
</evidence>
<evidence type="ECO:0008006" key="5">
    <source>
        <dbReference type="Google" id="ProtNLM"/>
    </source>
</evidence>
<feature type="compositionally biased region" description="Polar residues" evidence="1">
    <location>
        <begin position="144"/>
        <end position="156"/>
    </location>
</feature>
<keyword evidence="2" id="KW-0472">Membrane</keyword>
<name>A0A5J4ZZP1_9ASTE</name>
<dbReference type="GO" id="GO:0004864">
    <property type="term" value="F:protein phosphatase inhibitor activity"/>
    <property type="evidence" value="ECO:0007669"/>
    <property type="project" value="UniProtKB-ARBA"/>
</dbReference>
<feature type="compositionally biased region" description="Basic and acidic residues" evidence="1">
    <location>
        <begin position="220"/>
        <end position="229"/>
    </location>
</feature>
<dbReference type="OrthoDB" id="1592664at2759"/>
<feature type="compositionally biased region" description="Basic and acidic residues" evidence="1">
    <location>
        <begin position="171"/>
        <end position="210"/>
    </location>
</feature>
<keyword evidence="4" id="KW-1185">Reference proteome</keyword>
<feature type="compositionally biased region" description="Basic and acidic residues" evidence="1">
    <location>
        <begin position="130"/>
        <end position="140"/>
    </location>
</feature>
<dbReference type="Gene3D" id="3.30.530.20">
    <property type="match status" value="1"/>
</dbReference>
<protein>
    <recommendedName>
        <fullName evidence="5">Bet v I/Major latex protein domain-containing protein</fullName>
    </recommendedName>
</protein>
<evidence type="ECO:0000256" key="2">
    <source>
        <dbReference type="SAM" id="Phobius"/>
    </source>
</evidence>
<feature type="region of interest" description="Disordered" evidence="1">
    <location>
        <begin position="113"/>
        <end position="158"/>
    </location>
</feature>
<feature type="transmembrane region" description="Helical" evidence="2">
    <location>
        <begin position="20"/>
        <end position="37"/>
    </location>
</feature>
<evidence type="ECO:0000313" key="3">
    <source>
        <dbReference type="EMBL" id="KAA8523158.1"/>
    </source>
</evidence>
<dbReference type="CDD" id="cd07821">
    <property type="entry name" value="PYR_PYL_RCAR_like"/>
    <property type="match status" value="1"/>
</dbReference>
<keyword evidence="2" id="KW-1133">Transmembrane helix</keyword>
<organism evidence="3 4">
    <name type="scientific">Nyssa sinensis</name>
    <dbReference type="NCBI Taxonomy" id="561372"/>
    <lineage>
        <taxon>Eukaryota</taxon>
        <taxon>Viridiplantae</taxon>
        <taxon>Streptophyta</taxon>
        <taxon>Embryophyta</taxon>
        <taxon>Tracheophyta</taxon>
        <taxon>Spermatophyta</taxon>
        <taxon>Magnoliopsida</taxon>
        <taxon>eudicotyledons</taxon>
        <taxon>Gunneridae</taxon>
        <taxon>Pentapetalae</taxon>
        <taxon>asterids</taxon>
        <taxon>Cornales</taxon>
        <taxon>Nyssaceae</taxon>
        <taxon>Nyssa</taxon>
    </lineage>
</organism>
<dbReference type="Proteomes" id="UP000325577">
    <property type="component" value="Linkage Group LG4"/>
</dbReference>
<feature type="region of interest" description="Disordered" evidence="1">
    <location>
        <begin position="171"/>
        <end position="229"/>
    </location>
</feature>
<dbReference type="Pfam" id="PF10604">
    <property type="entry name" value="Polyketide_cyc2"/>
    <property type="match status" value="1"/>
</dbReference>
<gene>
    <name evidence="3" type="ORF">F0562_009581</name>
</gene>
<dbReference type="FunFam" id="3.30.530.20:FF:000064">
    <property type="entry name" value="Lachrymatory-factor synthase"/>
    <property type="match status" value="1"/>
</dbReference>
<dbReference type="SUPFAM" id="SSF55961">
    <property type="entry name" value="Bet v1-like"/>
    <property type="match status" value="1"/>
</dbReference>
<dbReference type="InterPro" id="IPR053249">
    <property type="entry name" value="LFS"/>
</dbReference>
<dbReference type="InterPro" id="IPR023393">
    <property type="entry name" value="START-like_dom_sf"/>
</dbReference>
<dbReference type="EMBL" id="CM018047">
    <property type="protein sequence ID" value="KAA8523158.1"/>
    <property type="molecule type" value="Genomic_DNA"/>
</dbReference>
<accession>A0A5J4ZZP1</accession>